<keyword evidence="2" id="KW-0560">Oxidoreductase</keyword>
<organism evidence="3 4">
    <name type="scientific">Aegilops tauschii subsp. strangulata</name>
    <name type="common">Goatgrass</name>
    <dbReference type="NCBI Taxonomy" id="200361"/>
    <lineage>
        <taxon>Eukaryota</taxon>
        <taxon>Viridiplantae</taxon>
        <taxon>Streptophyta</taxon>
        <taxon>Embryophyta</taxon>
        <taxon>Tracheophyta</taxon>
        <taxon>Spermatophyta</taxon>
        <taxon>Magnoliopsida</taxon>
        <taxon>Liliopsida</taxon>
        <taxon>Poales</taxon>
        <taxon>Poaceae</taxon>
        <taxon>BOP clade</taxon>
        <taxon>Pooideae</taxon>
        <taxon>Triticodae</taxon>
        <taxon>Triticeae</taxon>
        <taxon>Triticinae</taxon>
        <taxon>Aegilops</taxon>
    </lineage>
</organism>
<dbReference type="Gene3D" id="3.90.180.10">
    <property type="entry name" value="Medium-chain alcohol dehydrogenases, catalytic domain"/>
    <property type="match status" value="1"/>
</dbReference>
<dbReference type="Gene3D" id="3.40.50.720">
    <property type="entry name" value="NAD(P)-binding Rossmann-like Domain"/>
    <property type="match status" value="1"/>
</dbReference>
<dbReference type="Proteomes" id="UP000015105">
    <property type="component" value="Chromosome 4D"/>
</dbReference>
<evidence type="ECO:0000256" key="1">
    <source>
        <dbReference type="ARBA" id="ARBA00022857"/>
    </source>
</evidence>
<evidence type="ECO:0000313" key="4">
    <source>
        <dbReference type="Proteomes" id="UP000015105"/>
    </source>
</evidence>
<dbReference type="Gramene" id="AET4Gv20527100.1">
    <property type="protein sequence ID" value="AET4Gv20527100.1"/>
    <property type="gene ID" value="AET4Gv20527100"/>
</dbReference>
<dbReference type="PANTHER" id="PTHR48106">
    <property type="entry name" value="QUINONE OXIDOREDUCTASE PIG3-RELATED"/>
    <property type="match status" value="1"/>
</dbReference>
<reference evidence="3" key="4">
    <citation type="submission" date="2019-03" db="UniProtKB">
        <authorList>
            <consortium name="EnsemblPlants"/>
        </authorList>
    </citation>
    <scope>IDENTIFICATION</scope>
</reference>
<sequence>MQVYTLLTGGGYAEKVVVPAGQLLPTTEGGLLTDSRQLARGGLHRLVHRLHASPLSPGESFLIHGGSSGISTFTIQNAKHLGNRQHLYCSGTFECLHQPLGIAAGLKKS</sequence>
<dbReference type="GO" id="GO:0016651">
    <property type="term" value="F:oxidoreductase activity, acting on NAD(P)H"/>
    <property type="evidence" value="ECO:0007669"/>
    <property type="project" value="TreeGrafter"/>
</dbReference>
<dbReference type="SUPFAM" id="SSF51735">
    <property type="entry name" value="NAD(P)-binding Rossmann-fold domains"/>
    <property type="match status" value="1"/>
</dbReference>
<accession>A0A453IDE4</accession>
<evidence type="ECO:0000256" key="2">
    <source>
        <dbReference type="ARBA" id="ARBA00023002"/>
    </source>
</evidence>
<dbReference type="PANTHER" id="PTHR48106:SF8">
    <property type="entry name" value="OS02G0805600 PROTEIN"/>
    <property type="match status" value="1"/>
</dbReference>
<reference evidence="4" key="2">
    <citation type="journal article" date="2017" name="Nat. Plants">
        <title>The Aegilops tauschii genome reveals multiple impacts of transposons.</title>
        <authorList>
            <person name="Zhao G."/>
            <person name="Zou C."/>
            <person name="Li K."/>
            <person name="Wang K."/>
            <person name="Li T."/>
            <person name="Gao L."/>
            <person name="Zhang X."/>
            <person name="Wang H."/>
            <person name="Yang Z."/>
            <person name="Liu X."/>
            <person name="Jiang W."/>
            <person name="Mao L."/>
            <person name="Kong X."/>
            <person name="Jiao Y."/>
            <person name="Jia J."/>
        </authorList>
    </citation>
    <scope>NUCLEOTIDE SEQUENCE [LARGE SCALE GENOMIC DNA]</scope>
    <source>
        <strain evidence="4">cv. AL8/78</strain>
    </source>
</reference>
<evidence type="ECO:0000313" key="3">
    <source>
        <dbReference type="EnsemblPlants" id="AET4Gv20527100.1"/>
    </source>
</evidence>
<dbReference type="EnsemblPlants" id="AET4Gv20527100.1">
    <property type="protein sequence ID" value="AET4Gv20527100.1"/>
    <property type="gene ID" value="AET4Gv20527100"/>
</dbReference>
<keyword evidence="4" id="KW-1185">Reference proteome</keyword>
<reference evidence="3" key="3">
    <citation type="journal article" date="2017" name="Nature">
        <title>Genome sequence of the progenitor of the wheat D genome Aegilops tauschii.</title>
        <authorList>
            <person name="Luo M.C."/>
            <person name="Gu Y.Q."/>
            <person name="Puiu D."/>
            <person name="Wang H."/>
            <person name="Twardziok S.O."/>
            <person name="Deal K.R."/>
            <person name="Huo N."/>
            <person name="Zhu T."/>
            <person name="Wang L."/>
            <person name="Wang Y."/>
            <person name="McGuire P.E."/>
            <person name="Liu S."/>
            <person name="Long H."/>
            <person name="Ramasamy R.K."/>
            <person name="Rodriguez J.C."/>
            <person name="Van S.L."/>
            <person name="Yuan L."/>
            <person name="Wang Z."/>
            <person name="Xia Z."/>
            <person name="Xiao L."/>
            <person name="Anderson O.D."/>
            <person name="Ouyang S."/>
            <person name="Liang Y."/>
            <person name="Zimin A.V."/>
            <person name="Pertea G."/>
            <person name="Qi P."/>
            <person name="Bennetzen J.L."/>
            <person name="Dai X."/>
            <person name="Dawson M.W."/>
            <person name="Muller H.G."/>
            <person name="Kugler K."/>
            <person name="Rivarola-Duarte L."/>
            <person name="Spannagl M."/>
            <person name="Mayer K.F.X."/>
            <person name="Lu F.H."/>
            <person name="Bevan M.W."/>
            <person name="Leroy P."/>
            <person name="Li P."/>
            <person name="You F.M."/>
            <person name="Sun Q."/>
            <person name="Liu Z."/>
            <person name="Lyons E."/>
            <person name="Wicker T."/>
            <person name="Salzberg S.L."/>
            <person name="Devos K.M."/>
            <person name="Dvorak J."/>
        </authorList>
    </citation>
    <scope>NUCLEOTIDE SEQUENCE [LARGE SCALE GENOMIC DNA]</scope>
    <source>
        <strain evidence="3">cv. AL8/78</strain>
    </source>
</reference>
<protein>
    <submittedName>
        <fullName evidence="3">Uncharacterized protein</fullName>
    </submittedName>
</protein>
<reference evidence="4" key="1">
    <citation type="journal article" date="2014" name="Science">
        <title>Ancient hybridizations among the ancestral genomes of bread wheat.</title>
        <authorList>
            <consortium name="International Wheat Genome Sequencing Consortium,"/>
            <person name="Marcussen T."/>
            <person name="Sandve S.R."/>
            <person name="Heier L."/>
            <person name="Spannagl M."/>
            <person name="Pfeifer M."/>
            <person name="Jakobsen K.S."/>
            <person name="Wulff B.B."/>
            <person name="Steuernagel B."/>
            <person name="Mayer K.F."/>
            <person name="Olsen O.A."/>
        </authorList>
    </citation>
    <scope>NUCLEOTIDE SEQUENCE [LARGE SCALE GENOMIC DNA]</scope>
    <source>
        <strain evidence="4">cv. AL8/78</strain>
    </source>
</reference>
<name>A0A453IDE4_AEGTS</name>
<reference evidence="3" key="5">
    <citation type="journal article" date="2021" name="G3 (Bethesda)">
        <title>Aegilops tauschii genome assembly Aet v5.0 features greater sequence contiguity and improved annotation.</title>
        <authorList>
            <person name="Wang L."/>
            <person name="Zhu T."/>
            <person name="Rodriguez J.C."/>
            <person name="Deal K.R."/>
            <person name="Dubcovsky J."/>
            <person name="McGuire P.E."/>
            <person name="Lux T."/>
            <person name="Spannagl M."/>
            <person name="Mayer K.F.X."/>
            <person name="Baldrich P."/>
            <person name="Meyers B.C."/>
            <person name="Huo N."/>
            <person name="Gu Y.Q."/>
            <person name="Zhou H."/>
            <person name="Devos K.M."/>
            <person name="Bennetzen J.L."/>
            <person name="Unver T."/>
            <person name="Budak H."/>
            <person name="Gulick P.J."/>
            <person name="Galiba G."/>
            <person name="Kalapos B."/>
            <person name="Nelson D.R."/>
            <person name="Li P."/>
            <person name="You F.M."/>
            <person name="Luo M.C."/>
            <person name="Dvorak J."/>
        </authorList>
    </citation>
    <scope>NUCLEOTIDE SEQUENCE [LARGE SCALE GENOMIC DNA]</scope>
    <source>
        <strain evidence="3">cv. AL8/78</strain>
    </source>
</reference>
<keyword evidence="1" id="KW-0521">NADP</keyword>
<dbReference type="InterPro" id="IPR036291">
    <property type="entry name" value="NAD(P)-bd_dom_sf"/>
</dbReference>
<dbReference type="GO" id="GO:0070402">
    <property type="term" value="F:NADPH binding"/>
    <property type="evidence" value="ECO:0007669"/>
    <property type="project" value="TreeGrafter"/>
</dbReference>
<proteinExistence type="predicted"/>
<dbReference type="AlphaFoldDB" id="A0A453IDE4"/>